<reference evidence="1" key="1">
    <citation type="journal article" date="2014" name="Int. J. Syst. Evol. Microbiol.">
        <title>Complete genome sequence of Corynebacterium casei LMG S-19264T (=DSM 44701T), isolated from a smear-ripened cheese.</title>
        <authorList>
            <consortium name="US DOE Joint Genome Institute (JGI-PGF)"/>
            <person name="Walter F."/>
            <person name="Albersmeier A."/>
            <person name="Kalinowski J."/>
            <person name="Ruckert C."/>
        </authorList>
    </citation>
    <scope>NUCLEOTIDE SEQUENCE</scope>
    <source>
        <strain evidence="1">JCM 14359</strain>
    </source>
</reference>
<reference evidence="1" key="2">
    <citation type="submission" date="2020-09" db="EMBL/GenBank/DDBJ databases">
        <authorList>
            <person name="Sun Q."/>
            <person name="Ohkuma M."/>
        </authorList>
    </citation>
    <scope>NUCLEOTIDE SEQUENCE</scope>
    <source>
        <strain evidence="1">JCM 14359</strain>
    </source>
</reference>
<gene>
    <name evidence="1" type="ORF">GCM10008995_05340</name>
</gene>
<protein>
    <submittedName>
        <fullName evidence="1">Uncharacterized protein</fullName>
    </submittedName>
</protein>
<dbReference type="Proteomes" id="UP000653099">
    <property type="component" value="Unassembled WGS sequence"/>
</dbReference>
<dbReference type="EMBL" id="BMOC01000002">
    <property type="protein sequence ID" value="GGI98410.1"/>
    <property type="molecule type" value="Genomic_DNA"/>
</dbReference>
<name>A0A830EKM5_9EURY</name>
<proteinExistence type="predicted"/>
<accession>A0A830EKM5</accession>
<sequence>MRGDTTPHRGTGGCLTFDGLDTPPNGFLDEVRSEPGLVAKTVVECAFGFGFRGDVVAIVAVPAPLAYGVGAVFELLDSLTKERIGSIGCVGFDKEFCPRGRESDQ</sequence>
<organism evidence="1 2">
    <name type="scientific">Halobellus salinus</name>
    <dbReference type="NCBI Taxonomy" id="931585"/>
    <lineage>
        <taxon>Archaea</taxon>
        <taxon>Methanobacteriati</taxon>
        <taxon>Methanobacteriota</taxon>
        <taxon>Stenosarchaea group</taxon>
        <taxon>Halobacteria</taxon>
        <taxon>Halobacteriales</taxon>
        <taxon>Haloferacaceae</taxon>
        <taxon>Halobellus</taxon>
    </lineage>
</organism>
<dbReference type="AlphaFoldDB" id="A0A830EKM5"/>
<comment type="caution">
    <text evidence="1">The sequence shown here is derived from an EMBL/GenBank/DDBJ whole genome shotgun (WGS) entry which is preliminary data.</text>
</comment>
<evidence type="ECO:0000313" key="2">
    <source>
        <dbReference type="Proteomes" id="UP000653099"/>
    </source>
</evidence>
<keyword evidence="2" id="KW-1185">Reference proteome</keyword>
<evidence type="ECO:0000313" key="1">
    <source>
        <dbReference type="EMBL" id="GGI98410.1"/>
    </source>
</evidence>